<accession>A0A521BGR4</accession>
<dbReference type="RefSeq" id="WP_142504393.1">
    <property type="nucleotide sequence ID" value="NZ_FXTI01000002.1"/>
</dbReference>
<dbReference type="GO" id="GO:0005886">
    <property type="term" value="C:plasma membrane"/>
    <property type="evidence" value="ECO:0007669"/>
    <property type="project" value="UniProtKB-SubCell"/>
</dbReference>
<evidence type="ECO:0000313" key="9">
    <source>
        <dbReference type="EMBL" id="SMO46272.1"/>
    </source>
</evidence>
<dbReference type="PROSITE" id="PS00761">
    <property type="entry name" value="SPASE_I_3"/>
    <property type="match status" value="1"/>
</dbReference>
<feature type="active site" evidence="6">
    <location>
        <position position="53"/>
    </location>
</feature>
<name>A0A521BGR4_9BACL</name>
<dbReference type="InterPro" id="IPR019533">
    <property type="entry name" value="Peptidase_S26"/>
</dbReference>
<dbReference type="SUPFAM" id="SSF51306">
    <property type="entry name" value="LexA/Signal peptidase"/>
    <property type="match status" value="1"/>
</dbReference>
<dbReference type="OrthoDB" id="9802919at2"/>
<dbReference type="InterPro" id="IPR000223">
    <property type="entry name" value="Pept_S26A_signal_pept_1"/>
</dbReference>
<feature type="active site" evidence="6">
    <location>
        <position position="94"/>
    </location>
</feature>
<dbReference type="NCBIfam" id="TIGR02227">
    <property type="entry name" value="sigpep_I_bact"/>
    <property type="match status" value="1"/>
</dbReference>
<evidence type="ECO:0000256" key="7">
    <source>
        <dbReference type="RuleBase" id="RU362042"/>
    </source>
</evidence>
<evidence type="ECO:0000256" key="6">
    <source>
        <dbReference type="PIRSR" id="PIRSR600223-1"/>
    </source>
</evidence>
<feature type="domain" description="Peptidase S26" evidence="8">
    <location>
        <begin position="23"/>
        <end position="177"/>
    </location>
</feature>
<protein>
    <recommendedName>
        <fullName evidence="4 7">Signal peptidase I</fullName>
        <ecNumber evidence="4 7">3.4.21.89</ecNumber>
    </recommendedName>
</protein>
<dbReference type="GO" id="GO:0006465">
    <property type="term" value="P:signal peptide processing"/>
    <property type="evidence" value="ECO:0007669"/>
    <property type="project" value="InterPro"/>
</dbReference>
<evidence type="ECO:0000256" key="3">
    <source>
        <dbReference type="ARBA" id="ARBA00009370"/>
    </source>
</evidence>
<reference evidence="9 10" key="1">
    <citation type="submission" date="2017-05" db="EMBL/GenBank/DDBJ databases">
        <authorList>
            <person name="Varghese N."/>
            <person name="Submissions S."/>
        </authorList>
    </citation>
    <scope>NUCLEOTIDE SEQUENCE [LARGE SCALE GENOMIC DNA]</scope>
    <source>
        <strain evidence="9 10">DSM 45474</strain>
    </source>
</reference>
<evidence type="ECO:0000259" key="8">
    <source>
        <dbReference type="Pfam" id="PF10502"/>
    </source>
</evidence>
<sequence length="186" mass="21145">MSEFIPRSARHGRRRSRGNDDTWEWIQALAIAVVLGLIIHYLVLTPFSVSGPSMLSTLHDGDLVIVNKIIYKFRDPKPGEVVVFHATEEKYYIKRVIALPGQTVSSYNDTVRVNGRSIHEPYIDEENLTEDFGPVKVPEGHVFVMGDNRMNSTDSRSPELGPTPIDKIVGRADLVFWPLRDFQVLW</sequence>
<keyword evidence="7" id="KW-0472">Membrane</keyword>
<dbReference type="Proteomes" id="UP000315636">
    <property type="component" value="Unassembled WGS sequence"/>
</dbReference>
<dbReference type="InterPro" id="IPR036286">
    <property type="entry name" value="LexA/Signal_pep-like_sf"/>
</dbReference>
<evidence type="ECO:0000256" key="4">
    <source>
        <dbReference type="ARBA" id="ARBA00013208"/>
    </source>
</evidence>
<comment type="similarity">
    <text evidence="3 7">Belongs to the peptidase S26 family.</text>
</comment>
<evidence type="ECO:0000256" key="2">
    <source>
        <dbReference type="ARBA" id="ARBA00004401"/>
    </source>
</evidence>
<comment type="catalytic activity">
    <reaction evidence="1 7">
        <text>Cleavage of hydrophobic, N-terminal signal or leader sequences from secreted and periplasmic proteins.</text>
        <dbReference type="EC" id="3.4.21.89"/>
    </reaction>
</comment>
<dbReference type="PRINTS" id="PR00727">
    <property type="entry name" value="LEADERPTASE"/>
</dbReference>
<comment type="subcellular location">
    <subcellularLocation>
        <location evidence="2">Cell membrane</location>
        <topology evidence="2">Single-pass type II membrane protein</topology>
    </subcellularLocation>
    <subcellularLocation>
        <location evidence="7">Membrane</location>
        <topology evidence="7">Single-pass type II membrane protein</topology>
    </subcellularLocation>
</comment>
<dbReference type="InterPro" id="IPR019758">
    <property type="entry name" value="Pept_S26A_signal_pept_1_CS"/>
</dbReference>
<dbReference type="GO" id="GO:0004252">
    <property type="term" value="F:serine-type endopeptidase activity"/>
    <property type="evidence" value="ECO:0007669"/>
    <property type="project" value="InterPro"/>
</dbReference>
<dbReference type="GO" id="GO:0009003">
    <property type="term" value="F:signal peptidase activity"/>
    <property type="evidence" value="ECO:0007669"/>
    <property type="project" value="UniProtKB-EC"/>
</dbReference>
<dbReference type="CDD" id="cd06530">
    <property type="entry name" value="S26_SPase_I"/>
    <property type="match status" value="1"/>
</dbReference>
<evidence type="ECO:0000313" key="10">
    <source>
        <dbReference type="Proteomes" id="UP000315636"/>
    </source>
</evidence>
<keyword evidence="7" id="KW-1133">Transmembrane helix</keyword>
<evidence type="ECO:0000256" key="5">
    <source>
        <dbReference type="ARBA" id="ARBA00022801"/>
    </source>
</evidence>
<dbReference type="EMBL" id="FXTI01000002">
    <property type="protein sequence ID" value="SMO46272.1"/>
    <property type="molecule type" value="Genomic_DNA"/>
</dbReference>
<dbReference type="EC" id="3.4.21.89" evidence="4 7"/>
<evidence type="ECO:0000256" key="1">
    <source>
        <dbReference type="ARBA" id="ARBA00000677"/>
    </source>
</evidence>
<dbReference type="PANTHER" id="PTHR43390:SF1">
    <property type="entry name" value="CHLOROPLAST PROCESSING PEPTIDASE"/>
    <property type="match status" value="1"/>
</dbReference>
<dbReference type="AlphaFoldDB" id="A0A521BGR4"/>
<keyword evidence="5 7" id="KW-0378">Hydrolase</keyword>
<keyword evidence="7" id="KW-0645">Protease</keyword>
<proteinExistence type="inferred from homology"/>
<feature type="transmembrane region" description="Helical" evidence="7">
    <location>
        <begin position="25"/>
        <end position="44"/>
    </location>
</feature>
<dbReference type="Pfam" id="PF10502">
    <property type="entry name" value="Peptidase_S26"/>
    <property type="match status" value="1"/>
</dbReference>
<gene>
    <name evidence="9" type="ORF">SAMN06264849_10274</name>
</gene>
<keyword evidence="7" id="KW-0812">Transmembrane</keyword>
<dbReference type="PANTHER" id="PTHR43390">
    <property type="entry name" value="SIGNAL PEPTIDASE I"/>
    <property type="match status" value="1"/>
</dbReference>
<keyword evidence="10" id="KW-1185">Reference proteome</keyword>
<organism evidence="9 10">
    <name type="scientific">Melghirimyces algeriensis</name>
    <dbReference type="NCBI Taxonomy" id="910412"/>
    <lineage>
        <taxon>Bacteria</taxon>
        <taxon>Bacillati</taxon>
        <taxon>Bacillota</taxon>
        <taxon>Bacilli</taxon>
        <taxon>Bacillales</taxon>
        <taxon>Thermoactinomycetaceae</taxon>
        <taxon>Melghirimyces</taxon>
    </lineage>
</organism>
<dbReference type="Gene3D" id="2.10.109.10">
    <property type="entry name" value="Umud Fragment, subunit A"/>
    <property type="match status" value="1"/>
</dbReference>